<dbReference type="InterPro" id="IPR010921">
    <property type="entry name" value="Trp_repressor/repl_initiator"/>
</dbReference>
<evidence type="ECO:0000259" key="2">
    <source>
        <dbReference type="Pfam" id="PF13518"/>
    </source>
</evidence>
<dbReference type="InterPro" id="IPR036388">
    <property type="entry name" value="WH-like_DNA-bd_sf"/>
</dbReference>
<dbReference type="InterPro" id="IPR055247">
    <property type="entry name" value="InsJ-like_HTH"/>
</dbReference>
<keyword evidence="4" id="KW-1185">Reference proteome</keyword>
<accession>A0ABS4GNX0</accession>
<reference evidence="3 4" key="1">
    <citation type="submission" date="2021-03" db="EMBL/GenBank/DDBJ databases">
        <title>Genomic Encyclopedia of Type Strains, Phase IV (KMG-IV): sequencing the most valuable type-strain genomes for metagenomic binning, comparative biology and taxonomic classification.</title>
        <authorList>
            <person name="Goeker M."/>
        </authorList>
    </citation>
    <scope>NUCLEOTIDE SEQUENCE [LARGE SCALE GENOMIC DNA]</scope>
    <source>
        <strain evidence="3 4">DSM 24738</strain>
    </source>
</reference>
<gene>
    <name evidence="3" type="ORF">J2Z37_001955</name>
</gene>
<protein>
    <submittedName>
        <fullName evidence="3">Transposase-like protein</fullName>
    </submittedName>
</protein>
<dbReference type="SUPFAM" id="SSF48295">
    <property type="entry name" value="TrpR-like"/>
    <property type="match status" value="1"/>
</dbReference>
<name>A0ABS4GNX0_9BACL</name>
<evidence type="ECO:0000313" key="3">
    <source>
        <dbReference type="EMBL" id="MBP1931954.1"/>
    </source>
</evidence>
<organism evidence="3 4">
    <name type="scientific">Ammoniphilus resinae</name>
    <dbReference type="NCBI Taxonomy" id="861532"/>
    <lineage>
        <taxon>Bacteria</taxon>
        <taxon>Bacillati</taxon>
        <taxon>Bacillota</taxon>
        <taxon>Bacilli</taxon>
        <taxon>Bacillales</taxon>
        <taxon>Paenibacillaceae</taxon>
        <taxon>Aneurinibacillus group</taxon>
        <taxon>Ammoniphilus</taxon>
    </lineage>
</organism>
<evidence type="ECO:0000313" key="4">
    <source>
        <dbReference type="Proteomes" id="UP001519343"/>
    </source>
</evidence>
<proteinExistence type="predicted"/>
<dbReference type="Proteomes" id="UP001519343">
    <property type="component" value="Unassembled WGS sequence"/>
</dbReference>
<sequence>MTHRRSTNLEERIEIVKYCLKHGKDYNQTAQEFDVSYQQVYQWVKKYMEHGQEGLEDKRGRRKEEKELTSEEKIQRGMRQLEQENER</sequence>
<dbReference type="EMBL" id="JAGGKT010000004">
    <property type="protein sequence ID" value="MBP1931954.1"/>
    <property type="molecule type" value="Genomic_DNA"/>
</dbReference>
<dbReference type="Pfam" id="PF13518">
    <property type="entry name" value="HTH_28"/>
    <property type="match status" value="1"/>
</dbReference>
<feature type="region of interest" description="Disordered" evidence="1">
    <location>
        <begin position="52"/>
        <end position="87"/>
    </location>
</feature>
<comment type="caution">
    <text evidence="3">The sequence shown here is derived from an EMBL/GenBank/DDBJ whole genome shotgun (WGS) entry which is preliminary data.</text>
</comment>
<feature type="domain" description="Insertion element IS150 protein InsJ-like helix-turn-helix" evidence="2">
    <location>
        <begin position="11"/>
        <end position="63"/>
    </location>
</feature>
<dbReference type="Gene3D" id="1.10.10.10">
    <property type="entry name" value="Winged helix-like DNA-binding domain superfamily/Winged helix DNA-binding domain"/>
    <property type="match status" value="1"/>
</dbReference>
<evidence type="ECO:0000256" key="1">
    <source>
        <dbReference type="SAM" id="MobiDB-lite"/>
    </source>
</evidence>